<feature type="domain" description="U-box" evidence="7">
    <location>
        <begin position="4"/>
        <end position="79"/>
    </location>
</feature>
<comment type="catalytic activity">
    <reaction evidence="1">
        <text>S-ubiquitinyl-[E2 ubiquitin-conjugating enzyme]-L-cysteine + [acceptor protein]-L-lysine = [E2 ubiquitin-conjugating enzyme]-L-cysteine + N(6)-ubiquitinyl-[acceptor protein]-L-lysine.</text>
        <dbReference type="EC" id="2.3.2.27"/>
    </reaction>
</comment>
<dbReference type="SUPFAM" id="SSF57850">
    <property type="entry name" value="RING/U-box"/>
    <property type="match status" value="1"/>
</dbReference>
<dbReference type="Gene3D" id="1.25.10.10">
    <property type="entry name" value="Leucine-rich Repeat Variant"/>
    <property type="match status" value="3"/>
</dbReference>
<evidence type="ECO:0000256" key="2">
    <source>
        <dbReference type="ARBA" id="ARBA00004906"/>
    </source>
</evidence>
<dbReference type="PROSITE" id="PS51698">
    <property type="entry name" value="U_BOX"/>
    <property type="match status" value="1"/>
</dbReference>
<evidence type="ECO:0000256" key="5">
    <source>
        <dbReference type="ARBA" id="ARBA00022786"/>
    </source>
</evidence>
<feature type="region of interest" description="Disordered" evidence="6">
    <location>
        <begin position="71"/>
        <end position="95"/>
    </location>
</feature>
<dbReference type="FunFam" id="3.30.40.10:FF:000809">
    <property type="entry name" value="RING-type E3 ubiquitin transferase"/>
    <property type="match status" value="1"/>
</dbReference>
<dbReference type="InterPro" id="IPR013083">
    <property type="entry name" value="Znf_RING/FYVE/PHD"/>
</dbReference>
<dbReference type="SMART" id="SM00504">
    <property type="entry name" value="Ubox"/>
    <property type="match status" value="1"/>
</dbReference>
<comment type="caution">
    <text evidence="8">The sequence shown here is derived from an EMBL/GenBank/DDBJ whole genome shotgun (WGS) entry which is preliminary data.</text>
</comment>
<dbReference type="PANTHER" id="PTHR23315:SF112">
    <property type="entry name" value="U-BOX DOMAIN-CONTAINING PROTEIN 8"/>
    <property type="match status" value="1"/>
</dbReference>
<dbReference type="GO" id="GO:0016567">
    <property type="term" value="P:protein ubiquitination"/>
    <property type="evidence" value="ECO:0007669"/>
    <property type="project" value="InterPro"/>
</dbReference>
<dbReference type="InterPro" id="IPR058678">
    <property type="entry name" value="ARM_PUB"/>
</dbReference>
<sequence length="367" mass="38918">MTTQFPDDFKCPISLEIMSDPVILSSGHTFDRSSIQRWLDSGNRTCPITKQPLPSHFSLIPNHALRSLISNFTLPSPNHPPNPNPNPDLPSSPPHLKLDSLIQLTRLSKRGGPLFRQRLMDSGAASAVLSCAAASPRLRESALALLLNLSLDDDSKVGLVAEGAISVLVDSLLCIDDCNCNSRAYAATVLTSLAMLDVNKGTIGAHPCAISVLVSLLSGGNERERREAATALFVLCSFDDNKKRAVECGAVGVLVELGGVGVERALGVLSLLGKCREGREEMGRNVGCVVGVLVGVLRGGKSARSVVYALSLLNSLCCGGGGERFGVEVMRHGGLEVCLGLVEDENDKISRNASALVQSLRSCRLRG</sequence>
<dbReference type="InterPro" id="IPR003613">
    <property type="entry name" value="Ubox_domain"/>
</dbReference>
<dbReference type="Pfam" id="PF25598">
    <property type="entry name" value="ARM_PUB"/>
    <property type="match status" value="1"/>
</dbReference>
<dbReference type="InterPro" id="IPR016024">
    <property type="entry name" value="ARM-type_fold"/>
</dbReference>
<keyword evidence="5" id="KW-0833">Ubl conjugation pathway</keyword>
<evidence type="ECO:0000256" key="6">
    <source>
        <dbReference type="SAM" id="MobiDB-lite"/>
    </source>
</evidence>
<reference evidence="8 9" key="1">
    <citation type="submission" date="2024-01" db="EMBL/GenBank/DDBJ databases">
        <title>Genome assemblies of Stephania.</title>
        <authorList>
            <person name="Yang L."/>
        </authorList>
    </citation>
    <scope>NUCLEOTIDE SEQUENCE [LARGE SCALE GENOMIC DNA]</scope>
    <source>
        <strain evidence="8">JXDWG</strain>
        <tissue evidence="8">Leaf</tissue>
    </source>
</reference>
<dbReference type="Pfam" id="PF04564">
    <property type="entry name" value="U-box"/>
    <property type="match status" value="1"/>
</dbReference>
<feature type="compositionally biased region" description="Pro residues" evidence="6">
    <location>
        <begin position="77"/>
        <end position="93"/>
    </location>
</feature>
<evidence type="ECO:0000256" key="1">
    <source>
        <dbReference type="ARBA" id="ARBA00000900"/>
    </source>
</evidence>
<dbReference type="Proteomes" id="UP001419268">
    <property type="component" value="Unassembled WGS sequence"/>
</dbReference>
<dbReference type="GO" id="GO:0061630">
    <property type="term" value="F:ubiquitin protein ligase activity"/>
    <property type="evidence" value="ECO:0007669"/>
    <property type="project" value="UniProtKB-EC"/>
</dbReference>
<dbReference type="AlphaFoldDB" id="A0AAP0JHV9"/>
<proteinExistence type="predicted"/>
<dbReference type="EMBL" id="JBBNAG010000005">
    <property type="protein sequence ID" value="KAK9133666.1"/>
    <property type="molecule type" value="Genomic_DNA"/>
</dbReference>
<dbReference type="PANTHER" id="PTHR23315">
    <property type="entry name" value="U BOX DOMAIN-CONTAINING"/>
    <property type="match status" value="1"/>
</dbReference>
<dbReference type="Gene3D" id="3.30.40.10">
    <property type="entry name" value="Zinc/RING finger domain, C3HC4 (zinc finger)"/>
    <property type="match status" value="1"/>
</dbReference>
<gene>
    <name evidence="8" type="ORF">Scep_013194</name>
</gene>
<evidence type="ECO:0000256" key="4">
    <source>
        <dbReference type="ARBA" id="ARBA00022679"/>
    </source>
</evidence>
<evidence type="ECO:0000313" key="8">
    <source>
        <dbReference type="EMBL" id="KAK9133666.1"/>
    </source>
</evidence>
<dbReference type="InterPro" id="IPR011989">
    <property type="entry name" value="ARM-like"/>
</dbReference>
<organism evidence="8 9">
    <name type="scientific">Stephania cephalantha</name>
    <dbReference type="NCBI Taxonomy" id="152367"/>
    <lineage>
        <taxon>Eukaryota</taxon>
        <taxon>Viridiplantae</taxon>
        <taxon>Streptophyta</taxon>
        <taxon>Embryophyta</taxon>
        <taxon>Tracheophyta</taxon>
        <taxon>Spermatophyta</taxon>
        <taxon>Magnoliopsida</taxon>
        <taxon>Ranunculales</taxon>
        <taxon>Menispermaceae</taxon>
        <taxon>Menispermoideae</taxon>
        <taxon>Cissampelideae</taxon>
        <taxon>Stephania</taxon>
    </lineage>
</organism>
<dbReference type="EC" id="2.3.2.27" evidence="3"/>
<dbReference type="InterPro" id="IPR045210">
    <property type="entry name" value="RING-Ubox_PUB"/>
</dbReference>
<protein>
    <recommendedName>
        <fullName evidence="3">RING-type E3 ubiquitin transferase</fullName>
        <ecNumber evidence="3">2.3.2.27</ecNumber>
    </recommendedName>
</protein>
<accession>A0AAP0JHV9</accession>
<name>A0AAP0JHV9_9MAGN</name>
<evidence type="ECO:0000259" key="7">
    <source>
        <dbReference type="PROSITE" id="PS51698"/>
    </source>
</evidence>
<evidence type="ECO:0000256" key="3">
    <source>
        <dbReference type="ARBA" id="ARBA00012483"/>
    </source>
</evidence>
<dbReference type="SUPFAM" id="SSF48371">
    <property type="entry name" value="ARM repeat"/>
    <property type="match status" value="1"/>
</dbReference>
<evidence type="ECO:0000313" key="9">
    <source>
        <dbReference type="Proteomes" id="UP001419268"/>
    </source>
</evidence>
<dbReference type="CDD" id="cd16664">
    <property type="entry name" value="RING-Ubox_PUB"/>
    <property type="match status" value="1"/>
</dbReference>
<keyword evidence="4" id="KW-0808">Transferase</keyword>
<comment type="pathway">
    <text evidence="2">Protein modification; protein ubiquitination.</text>
</comment>
<keyword evidence="9" id="KW-1185">Reference proteome</keyword>